<feature type="compositionally biased region" description="Basic and acidic residues" evidence="1">
    <location>
        <begin position="291"/>
        <end position="310"/>
    </location>
</feature>
<feature type="compositionally biased region" description="Basic residues" evidence="1">
    <location>
        <begin position="164"/>
        <end position="181"/>
    </location>
</feature>
<dbReference type="EMBL" id="JANJYI010000007">
    <property type="protein sequence ID" value="KAK2642918.1"/>
    <property type="molecule type" value="Genomic_DNA"/>
</dbReference>
<accession>A0AAD9WUF2</accession>
<evidence type="ECO:0000256" key="1">
    <source>
        <dbReference type="SAM" id="MobiDB-lite"/>
    </source>
</evidence>
<evidence type="ECO:0000259" key="2">
    <source>
        <dbReference type="PROSITE" id="PS51222"/>
    </source>
</evidence>
<feature type="domain" description="DCD" evidence="2">
    <location>
        <begin position="359"/>
        <end position="486"/>
    </location>
</feature>
<evidence type="ECO:0000313" key="4">
    <source>
        <dbReference type="Proteomes" id="UP001280121"/>
    </source>
</evidence>
<name>A0AAD9WUF2_9ROSI</name>
<feature type="region of interest" description="Disordered" evidence="1">
    <location>
        <begin position="659"/>
        <end position="727"/>
    </location>
</feature>
<evidence type="ECO:0000313" key="3">
    <source>
        <dbReference type="EMBL" id="KAK2642918.1"/>
    </source>
</evidence>
<dbReference type="PANTHER" id="PTHR46444">
    <property type="entry name" value="DCD (DEVELOPMENT AND CELL DEATH) DOMAIN PROTEIN-RELATED"/>
    <property type="match status" value="1"/>
</dbReference>
<dbReference type="SMART" id="SM00767">
    <property type="entry name" value="DCD"/>
    <property type="match status" value="1"/>
</dbReference>
<feature type="region of interest" description="Disordered" evidence="1">
    <location>
        <begin position="135"/>
        <end position="181"/>
    </location>
</feature>
<dbReference type="PANTHER" id="PTHR46444:SF11">
    <property type="entry name" value="DCD DOMAIN-CONTAINING PROTEIN"/>
    <property type="match status" value="1"/>
</dbReference>
<feature type="compositionally biased region" description="Basic and acidic residues" evidence="1">
    <location>
        <begin position="507"/>
        <end position="530"/>
    </location>
</feature>
<feature type="compositionally biased region" description="Basic residues" evidence="1">
    <location>
        <begin position="317"/>
        <end position="331"/>
    </location>
</feature>
<comment type="caution">
    <text evidence="3">The sequence shown here is derived from an EMBL/GenBank/DDBJ whole genome shotgun (WGS) entry which is preliminary data.</text>
</comment>
<feature type="region of interest" description="Disordered" evidence="1">
    <location>
        <begin position="507"/>
        <end position="569"/>
    </location>
</feature>
<dbReference type="AlphaFoldDB" id="A0AAD9WUF2"/>
<reference evidence="3" key="1">
    <citation type="journal article" date="2023" name="Plant J.">
        <title>Genome sequences and population genomics provide insights into the demographic history, inbreeding, and mutation load of two 'living fossil' tree species of Dipteronia.</title>
        <authorList>
            <person name="Feng Y."/>
            <person name="Comes H.P."/>
            <person name="Chen J."/>
            <person name="Zhu S."/>
            <person name="Lu R."/>
            <person name="Zhang X."/>
            <person name="Li P."/>
            <person name="Qiu J."/>
            <person name="Olsen K.M."/>
            <person name="Qiu Y."/>
        </authorList>
    </citation>
    <scope>NUCLEOTIDE SEQUENCE</scope>
    <source>
        <strain evidence="3">KIB01</strain>
    </source>
</reference>
<feature type="compositionally biased region" description="Basic and acidic residues" evidence="1">
    <location>
        <begin position="673"/>
        <end position="685"/>
    </location>
</feature>
<feature type="region of interest" description="Disordered" evidence="1">
    <location>
        <begin position="273"/>
        <end position="356"/>
    </location>
</feature>
<sequence length="727" mass="83635">MDEMNGEFTPISELDNMFEIIDTEIIPSYSMQMNGEESNMVLGEEVAFEHLEEFIIDTEDGEKTEHEIGLVSNEENAKEEMKNEEDTTSDAKDEETDVVLTDVDKIVVEHLEESTIASEDEEKTEHEIGLVCNEENTEEEMKNEEDTKSEAKDEETIEVDSRKKVSKLRKKPKRLKKKKVVLRQKTKGALISLSKLDKDSVNGNVDTEMVPPDLVNMDVKESGISASMSDKNDITDFGIEIATADKNDTPAKKNGEQSDVVGMDEHLKESVMVSGDEEKNECGISEMNNQESKKEVKNEEKTRNEEKNEEQLEANLKKKARRLRKRGKKKAAALMGTNDVASKHTDNPESSNKKSKVMAKGTGMIFMCSSKTKKDCYHYKVLGLPASKRDMVLKICVGMKLFLFDIDSKLMYGIYKAAGPGGYNIEPKAFKSAYPSQVRFTVQEDCAPLAEKEFKKIIKDNYYSKNQFHCELTSKQVKDLCKFFRVSIKSSKSKRLLRTQRAVLTHVDHESKRLPRSRKAETHTGMDPKPKRLRRSPRAETRTFLHRDGARHHHWEEERHPAHPAPPRDYLYPEEPVIYRRETYASPEAYPLPRRPLPLPSAAALPLSLDADIYRRDRLDTDIYRRDQRLYRDPQFLDGELRPRNEFASRDPYLTSREHSLYGGPLFSSSRPPEYHPGRPSDEYHPSPGLRPEYRHHSPPGLRPEYRHHSSPGLRPEYRPPRPLYRY</sequence>
<feature type="compositionally biased region" description="Basic and acidic residues" evidence="1">
    <location>
        <begin position="537"/>
        <end position="561"/>
    </location>
</feature>
<organism evidence="3 4">
    <name type="scientific">Dipteronia dyeriana</name>
    <dbReference type="NCBI Taxonomy" id="168575"/>
    <lineage>
        <taxon>Eukaryota</taxon>
        <taxon>Viridiplantae</taxon>
        <taxon>Streptophyta</taxon>
        <taxon>Embryophyta</taxon>
        <taxon>Tracheophyta</taxon>
        <taxon>Spermatophyta</taxon>
        <taxon>Magnoliopsida</taxon>
        <taxon>eudicotyledons</taxon>
        <taxon>Gunneridae</taxon>
        <taxon>Pentapetalae</taxon>
        <taxon>rosids</taxon>
        <taxon>malvids</taxon>
        <taxon>Sapindales</taxon>
        <taxon>Sapindaceae</taxon>
        <taxon>Hippocastanoideae</taxon>
        <taxon>Acereae</taxon>
        <taxon>Dipteronia</taxon>
    </lineage>
</organism>
<dbReference type="Proteomes" id="UP001280121">
    <property type="component" value="Unassembled WGS sequence"/>
</dbReference>
<dbReference type="InterPro" id="IPR013989">
    <property type="entry name" value="Dev_and_cell_death_domain"/>
</dbReference>
<protein>
    <recommendedName>
        <fullName evidence="2">DCD domain-containing protein</fullName>
    </recommendedName>
</protein>
<dbReference type="Pfam" id="PF10539">
    <property type="entry name" value="Dev_Cell_Death"/>
    <property type="match status" value="1"/>
</dbReference>
<keyword evidence="4" id="KW-1185">Reference proteome</keyword>
<gene>
    <name evidence="3" type="ORF">Ddye_024681</name>
</gene>
<dbReference type="PROSITE" id="PS51222">
    <property type="entry name" value="DCD"/>
    <property type="match status" value="1"/>
</dbReference>
<proteinExistence type="predicted"/>